<name>A0A212KX69_9BACT</name>
<reference evidence="2" key="1">
    <citation type="submission" date="2016-08" db="EMBL/GenBank/DDBJ databases">
        <authorList>
            <person name="Seilhamer J.J."/>
        </authorList>
    </citation>
    <scope>NUCLEOTIDE SEQUENCE</scope>
    <source>
        <strain evidence="2">86-1</strain>
    </source>
</reference>
<keyword evidence="1" id="KW-0732">Signal</keyword>
<evidence type="ECO:0008006" key="3">
    <source>
        <dbReference type="Google" id="ProtNLM"/>
    </source>
</evidence>
<sequence length="156" mass="16397">MKRCAFFLCILALAGCAKKAAVPDAANPGDFVAVTLGDAAQTAHGELAMLAKLRGQGLQPLLPPADPSLSQSVSISWTGPAEGALKELCLQLGYRYQETGTPSTQTLTVVVRGLNRPAHVLLEDIAWQVQPQAVVRVDPIGRVITLARTKKAGGQS</sequence>
<dbReference type="Pfam" id="PF16816">
    <property type="entry name" value="DotD"/>
    <property type="match status" value="1"/>
</dbReference>
<dbReference type="InterPro" id="IPR031817">
    <property type="entry name" value="DotD"/>
</dbReference>
<feature type="signal peptide" evidence="1">
    <location>
        <begin position="1"/>
        <end position="20"/>
    </location>
</feature>
<protein>
    <recommendedName>
        <fullName evidence="3">Lipoprotein</fullName>
    </recommendedName>
</protein>
<dbReference type="PROSITE" id="PS51257">
    <property type="entry name" value="PROKAR_LIPOPROTEIN"/>
    <property type="match status" value="1"/>
</dbReference>
<dbReference type="EMBL" id="FMJC01000001">
    <property type="protein sequence ID" value="SCM69892.1"/>
    <property type="molecule type" value="Genomic_DNA"/>
</dbReference>
<dbReference type="AlphaFoldDB" id="A0A212KX69"/>
<organism evidence="2">
    <name type="scientific">uncultured Desulfovibrio sp</name>
    <dbReference type="NCBI Taxonomy" id="167968"/>
    <lineage>
        <taxon>Bacteria</taxon>
        <taxon>Pseudomonadati</taxon>
        <taxon>Thermodesulfobacteriota</taxon>
        <taxon>Desulfovibrionia</taxon>
        <taxon>Desulfovibrionales</taxon>
        <taxon>Desulfovibrionaceae</taxon>
        <taxon>Desulfovibrio</taxon>
        <taxon>environmental samples</taxon>
    </lineage>
</organism>
<dbReference type="RefSeq" id="WP_179981451.1">
    <property type="nucleotide sequence ID" value="NZ_LT608333.1"/>
</dbReference>
<dbReference type="Gene3D" id="3.55.50.60">
    <property type="entry name" value="DotD protein"/>
    <property type="match status" value="1"/>
</dbReference>
<evidence type="ECO:0000256" key="1">
    <source>
        <dbReference type="SAM" id="SignalP"/>
    </source>
</evidence>
<feature type="chain" id="PRO_5012329547" description="Lipoprotein" evidence="1">
    <location>
        <begin position="21"/>
        <end position="156"/>
    </location>
</feature>
<proteinExistence type="predicted"/>
<dbReference type="InterPro" id="IPR038140">
    <property type="entry name" value="DotD_sf"/>
</dbReference>
<evidence type="ECO:0000313" key="2">
    <source>
        <dbReference type="EMBL" id="SCM69892.1"/>
    </source>
</evidence>
<gene>
    <name evidence="2" type="ORF">KL86DES1_10015</name>
</gene>
<accession>A0A212KX69</accession>